<organism evidence="2 3">
    <name type="scientific">Lentinus brumalis</name>
    <dbReference type="NCBI Taxonomy" id="2498619"/>
    <lineage>
        <taxon>Eukaryota</taxon>
        <taxon>Fungi</taxon>
        <taxon>Dikarya</taxon>
        <taxon>Basidiomycota</taxon>
        <taxon>Agaricomycotina</taxon>
        <taxon>Agaricomycetes</taxon>
        <taxon>Polyporales</taxon>
        <taxon>Polyporaceae</taxon>
        <taxon>Lentinus</taxon>
    </lineage>
</organism>
<feature type="compositionally biased region" description="Polar residues" evidence="1">
    <location>
        <begin position="86"/>
        <end position="95"/>
    </location>
</feature>
<sequence>MPRTPRSAPEVVLSAKTIIFGRPVSFKTDTRPSFLLVDCAASQKVSNTSAKLVYRYMDFRGACNERSGYSFLSLWPYPALNFKSDSPTSSLGKTTASEKRASSATVHKDTHEARVAVDATTLWLACQATLTRPGNPEIDEAPWVKPEKLDTRLLVELPFDQDRPESAYSVYQLHKMRNMISSAAGRYYVFGNAPNGRARSGEYPPFLASGWHFAQIAFATSGIPKSIVYVVDRLDRAYGQYWLPCSTEPDLRTGHISPKLEPASKWKVGFLEDTPEALGTLALIPLTGLLRAALEGMWTIDLPRQTEFVFRRPEEFQTLGYGMQTPDSRRYHTALLRTLLATTTCERTDRFLLRLERQRPLREQAITLGLHLRHCLQPLVEPTLLLGVALHMGYSYDPYPKVATASYAHELMMRHLEATIKPYWFGLVSTQRPCRDLATFSWHRNPESPPSPGKVAAFPHASVGCDIPPMLEGDGLGMYFQATLKIRPRQSGRAVKFTAPTFPVSEGASEYKFALLRAQEDGLHVQESPPLIDLQRVPEDLVKAAYRLLLLGEWIPEVTKVPRPRLNRRDPLVRQSDLEDEARRLETEAQEDLAAQNDRFRPLRVLLIRRCMCSGIPNSRNERWQQVAVLSLPQGWWANSAQRASLQHFTMAQPGDTPEQHRCPGDALSWRFVENLQSHWSDDSSDEEVEGDAEGDDKEEQRKKRPFWSR</sequence>
<dbReference type="EMBL" id="KZ857454">
    <property type="protein sequence ID" value="RDX44114.1"/>
    <property type="molecule type" value="Genomic_DNA"/>
</dbReference>
<proteinExistence type="predicted"/>
<evidence type="ECO:0000256" key="1">
    <source>
        <dbReference type="SAM" id="MobiDB-lite"/>
    </source>
</evidence>
<reference evidence="2 3" key="1">
    <citation type="journal article" date="2018" name="Biotechnol. Biofuels">
        <title>Integrative visual omics of the white-rot fungus Polyporus brumalis exposes the biotechnological potential of its oxidative enzymes for delignifying raw plant biomass.</title>
        <authorList>
            <person name="Miyauchi S."/>
            <person name="Rancon A."/>
            <person name="Drula E."/>
            <person name="Hage H."/>
            <person name="Chaduli D."/>
            <person name="Favel A."/>
            <person name="Grisel S."/>
            <person name="Henrissat B."/>
            <person name="Herpoel-Gimbert I."/>
            <person name="Ruiz-Duenas F.J."/>
            <person name="Chevret D."/>
            <person name="Hainaut M."/>
            <person name="Lin J."/>
            <person name="Wang M."/>
            <person name="Pangilinan J."/>
            <person name="Lipzen A."/>
            <person name="Lesage-Meessen L."/>
            <person name="Navarro D."/>
            <person name="Riley R."/>
            <person name="Grigoriev I.V."/>
            <person name="Zhou S."/>
            <person name="Raouche S."/>
            <person name="Rosso M.N."/>
        </authorList>
    </citation>
    <scope>NUCLEOTIDE SEQUENCE [LARGE SCALE GENOMIC DNA]</scope>
    <source>
        <strain evidence="2 3">BRFM 1820</strain>
    </source>
</reference>
<keyword evidence="3" id="KW-1185">Reference proteome</keyword>
<accession>A0A371CV04</accession>
<evidence type="ECO:0000313" key="3">
    <source>
        <dbReference type="Proteomes" id="UP000256964"/>
    </source>
</evidence>
<evidence type="ECO:0000313" key="2">
    <source>
        <dbReference type="EMBL" id="RDX44114.1"/>
    </source>
</evidence>
<dbReference type="Proteomes" id="UP000256964">
    <property type="component" value="Unassembled WGS sequence"/>
</dbReference>
<dbReference type="AlphaFoldDB" id="A0A371CV04"/>
<feature type="compositionally biased region" description="Basic and acidic residues" evidence="1">
    <location>
        <begin position="96"/>
        <end position="109"/>
    </location>
</feature>
<gene>
    <name evidence="2" type="ORF">OH76DRAFT_1113522</name>
</gene>
<name>A0A371CV04_9APHY</name>
<feature type="region of interest" description="Disordered" evidence="1">
    <location>
        <begin position="679"/>
        <end position="710"/>
    </location>
</feature>
<protein>
    <submittedName>
        <fullName evidence="2">Uncharacterized protein</fullName>
    </submittedName>
</protein>
<feature type="compositionally biased region" description="Acidic residues" evidence="1">
    <location>
        <begin position="683"/>
        <end position="698"/>
    </location>
</feature>
<feature type="region of interest" description="Disordered" evidence="1">
    <location>
        <begin position="86"/>
        <end position="109"/>
    </location>
</feature>